<keyword evidence="2" id="KW-1133">Transmembrane helix</keyword>
<dbReference type="InterPro" id="IPR011990">
    <property type="entry name" value="TPR-like_helical_dom_sf"/>
</dbReference>
<keyword evidence="4" id="KW-1185">Reference proteome</keyword>
<gene>
    <name evidence="3" type="ORF">EBAPG3_013375</name>
</gene>
<dbReference type="SMART" id="SM00671">
    <property type="entry name" value="SEL1"/>
    <property type="match status" value="2"/>
</dbReference>
<dbReference type="PANTHER" id="PTHR43628">
    <property type="entry name" value="ACTIVATOR OF C KINASE PROTEIN 1-RELATED"/>
    <property type="match status" value="1"/>
</dbReference>
<dbReference type="SUPFAM" id="SSF81901">
    <property type="entry name" value="HCP-like"/>
    <property type="match status" value="1"/>
</dbReference>
<dbReference type="Gene3D" id="1.25.40.10">
    <property type="entry name" value="Tetratricopeptide repeat domain"/>
    <property type="match status" value="1"/>
</dbReference>
<dbReference type="EMBL" id="CP021106">
    <property type="protein sequence ID" value="ARO88676.1"/>
    <property type="molecule type" value="Genomic_DNA"/>
</dbReference>
<dbReference type="Proteomes" id="UP000012179">
    <property type="component" value="Chromosome"/>
</dbReference>
<keyword evidence="2" id="KW-0812">Transmembrane</keyword>
<feature type="compositionally biased region" description="Basic and acidic residues" evidence="1">
    <location>
        <begin position="72"/>
        <end position="93"/>
    </location>
</feature>
<feature type="compositionally biased region" description="Polar residues" evidence="1">
    <location>
        <begin position="258"/>
        <end position="269"/>
    </location>
</feature>
<feature type="region of interest" description="Disordered" evidence="1">
    <location>
        <begin position="60"/>
        <end position="107"/>
    </location>
</feature>
<evidence type="ECO:0008006" key="5">
    <source>
        <dbReference type="Google" id="ProtNLM"/>
    </source>
</evidence>
<keyword evidence="2" id="KW-0472">Membrane</keyword>
<dbReference type="eggNOG" id="COG0790">
    <property type="taxonomic scope" value="Bacteria"/>
</dbReference>
<evidence type="ECO:0000313" key="4">
    <source>
        <dbReference type="Proteomes" id="UP000012179"/>
    </source>
</evidence>
<feature type="transmembrane region" description="Helical" evidence="2">
    <location>
        <begin position="25"/>
        <end position="47"/>
    </location>
</feature>
<protein>
    <recommendedName>
        <fullName evidence="5">Sel1 repeat family protein</fullName>
    </recommendedName>
</protein>
<dbReference type="KEGG" id="nlc:EBAPG3_013375"/>
<dbReference type="InterPro" id="IPR006597">
    <property type="entry name" value="Sel1-like"/>
</dbReference>
<accession>A0A1W6SSA6</accession>
<sequence length="269" mass="29667">MGTLFLKPMRCRECKERFWVRNPNAYIVAGTTLAISGLFIGAVWLVISANMSDGYIATKTESEQSTVSEVPKPYRDPEVYPDKKHTRKDKPLDDANGTQATMPKAQKPADDHHFRVQLYQESAEKGDSDAQYKLGLLYLTGNGALQDFAEAARWLKLAAEQGYALAQYELGLIYRTGQGFATDQVKSYMWLNLAAAAGIQQAVMARDEVMRSLSTKQLAQAQKSSREWLASRPKPKLHAPEAPGIGNEIFPGPAVQPDTPNTVSAGQTE</sequence>
<evidence type="ECO:0000256" key="1">
    <source>
        <dbReference type="SAM" id="MobiDB-lite"/>
    </source>
</evidence>
<dbReference type="PANTHER" id="PTHR43628:SF1">
    <property type="entry name" value="CHITIN SYNTHASE REGULATORY FACTOR 2-RELATED"/>
    <property type="match status" value="1"/>
</dbReference>
<dbReference type="AlphaFoldDB" id="A0A1W6SSA6"/>
<name>A0A1W6SSA6_9PROT</name>
<proteinExistence type="predicted"/>
<dbReference type="Pfam" id="PF08238">
    <property type="entry name" value="Sel1"/>
    <property type="match status" value="2"/>
</dbReference>
<feature type="region of interest" description="Disordered" evidence="1">
    <location>
        <begin position="224"/>
        <end position="269"/>
    </location>
</feature>
<organism evidence="3 4">
    <name type="scientific">Nitrosospira lacus</name>
    <dbReference type="NCBI Taxonomy" id="1288494"/>
    <lineage>
        <taxon>Bacteria</taxon>
        <taxon>Pseudomonadati</taxon>
        <taxon>Pseudomonadota</taxon>
        <taxon>Betaproteobacteria</taxon>
        <taxon>Nitrosomonadales</taxon>
        <taxon>Nitrosomonadaceae</taxon>
        <taxon>Nitrosospira</taxon>
    </lineage>
</organism>
<dbReference type="InterPro" id="IPR052945">
    <property type="entry name" value="Mitotic_Regulator"/>
</dbReference>
<dbReference type="RefSeq" id="WP_004179484.1">
    <property type="nucleotide sequence ID" value="NZ_CP021106.3"/>
</dbReference>
<evidence type="ECO:0000313" key="3">
    <source>
        <dbReference type="EMBL" id="ARO88676.1"/>
    </source>
</evidence>
<evidence type="ECO:0000256" key="2">
    <source>
        <dbReference type="SAM" id="Phobius"/>
    </source>
</evidence>
<reference evidence="3 4" key="1">
    <citation type="journal article" date="2015" name="Int. J. Syst. Evol. Microbiol.">
        <title>Nitrosospira lacus sp. nov., a psychrotolerant, ammonia-oxidizing bacterium from sandy lake sediment.</title>
        <authorList>
            <person name="Urakawa H."/>
            <person name="Garcia J.C."/>
            <person name="Nielsen J.L."/>
            <person name="Le V.Q."/>
            <person name="Kozlowski J.A."/>
            <person name="Stein L.Y."/>
            <person name="Lim C.K."/>
            <person name="Pommerening-Roser A."/>
            <person name="Martens-Habbena W."/>
            <person name="Stahl D.A."/>
            <person name="Klotz M.G."/>
        </authorList>
    </citation>
    <scope>NUCLEOTIDE SEQUENCE [LARGE SCALE GENOMIC DNA]</scope>
    <source>
        <strain evidence="3 4">APG3</strain>
    </source>
</reference>